<sequence>MDEAVQALSEPTHDFWPVPLARMSCALGTAYEPDTGALCCPGGANGFAMYGPYLPVEPGLYEVVIDVELTGQKNPKLYLDLWIEGRVLTKRAVLLDRGHITLRGWVPAASRLEIRAHTVGTGFVIHGISTRRLDPTAEIVPSPAESMKDLRRQQLRTALGVNADEAQEPSLRVEALLDSTFSDPGFLFLDDSEVAAHEIALARGGIQSLAVQLLFARNNTRLMQKSDDLPELMNGYPDISNALQLDMLRDGAMVIPSLFGPGAMTSRVSFPVLSPKSVVNLFYEFDEPHHVIIGVNTSWVGALSFVWFVDLDILIYDASLHWLTDYEPTLPILRRFVTLCAQHSAAARAYREAGKTPTCISGFIANMGHYFWNEVSGLERVLRAGYRPQVLLADARWLPLRDIFSDDGLSIVAEVEPDPDALFLIALNRGLFLVRPTGNAIDATLAAKIERVNRRVLDSQRPGQIADVDVTTEGSFVLFFNLRAHNKSWLEQIEGAVEVVARLKQLDASRRIVLFLDGYADCAEIAAAIRERLAPTCQVIDGTHAPFAETLAWAYRCDLFVAVIGSGLVPLTWLAGKPGVCHGDHRHLDQMSFWPLVRLGYDQLSWPRHEDVVMVEDAWYANYSVPTALIADLAVDQLRKSVEVAARAKNS</sequence>
<keyword evidence="2" id="KW-1185">Reference proteome</keyword>
<reference evidence="2" key="1">
    <citation type="journal article" date="2019" name="Int. J. Syst. Evol. Microbiol.">
        <title>The Global Catalogue of Microorganisms (GCM) 10K type strain sequencing project: providing services to taxonomists for standard genome sequencing and annotation.</title>
        <authorList>
            <consortium name="The Broad Institute Genomics Platform"/>
            <consortium name="The Broad Institute Genome Sequencing Center for Infectious Disease"/>
            <person name="Wu L."/>
            <person name="Ma J."/>
        </authorList>
    </citation>
    <scope>NUCLEOTIDE SEQUENCE [LARGE SCALE GENOMIC DNA]</scope>
    <source>
        <strain evidence="2">CECT 7806</strain>
    </source>
</reference>
<protein>
    <submittedName>
        <fullName evidence="1">Uncharacterized protein</fullName>
    </submittedName>
</protein>
<organism evidence="1 2">
    <name type="scientific">Methylobacterium longum</name>
    <dbReference type="NCBI Taxonomy" id="767694"/>
    <lineage>
        <taxon>Bacteria</taxon>
        <taxon>Pseudomonadati</taxon>
        <taxon>Pseudomonadota</taxon>
        <taxon>Alphaproteobacteria</taxon>
        <taxon>Hyphomicrobiales</taxon>
        <taxon>Methylobacteriaceae</taxon>
        <taxon>Methylobacterium</taxon>
    </lineage>
</organism>
<evidence type="ECO:0000313" key="1">
    <source>
        <dbReference type="EMBL" id="MDN3574638.1"/>
    </source>
</evidence>
<dbReference type="RefSeq" id="WP_238293360.1">
    <property type="nucleotide sequence ID" value="NZ_BPQS01000068.1"/>
</dbReference>
<proteinExistence type="predicted"/>
<name>A0ABT8AXU1_9HYPH</name>
<gene>
    <name evidence="1" type="ORF">QWZ18_29075</name>
</gene>
<comment type="caution">
    <text evidence="1">The sequence shown here is derived from an EMBL/GenBank/DDBJ whole genome shotgun (WGS) entry which is preliminary data.</text>
</comment>
<dbReference type="Proteomes" id="UP001244297">
    <property type="component" value="Unassembled WGS sequence"/>
</dbReference>
<dbReference type="EMBL" id="JAUFPT010000110">
    <property type="protein sequence ID" value="MDN3574638.1"/>
    <property type="molecule type" value="Genomic_DNA"/>
</dbReference>
<accession>A0ABT8AXU1</accession>
<evidence type="ECO:0000313" key="2">
    <source>
        <dbReference type="Proteomes" id="UP001244297"/>
    </source>
</evidence>